<accession>A0ABY4S8N8</accession>
<dbReference type="Pfam" id="PF07589">
    <property type="entry name" value="PEP-CTERM"/>
    <property type="match status" value="1"/>
</dbReference>
<feature type="transmembrane region" description="Helical" evidence="1">
    <location>
        <begin position="271"/>
        <end position="291"/>
    </location>
</feature>
<protein>
    <submittedName>
        <fullName evidence="4">PEP-CTERM sorting domain-containing protein</fullName>
    </submittedName>
</protein>
<keyword evidence="5" id="KW-1185">Reference proteome</keyword>
<evidence type="ECO:0000256" key="2">
    <source>
        <dbReference type="SAM" id="SignalP"/>
    </source>
</evidence>
<proteinExistence type="predicted"/>
<feature type="domain" description="Ice-binding protein C-terminal" evidence="3">
    <location>
        <begin position="266"/>
        <end position="287"/>
    </location>
</feature>
<keyword evidence="2" id="KW-0732">Signal</keyword>
<evidence type="ECO:0000313" key="5">
    <source>
        <dbReference type="Proteomes" id="UP001056201"/>
    </source>
</evidence>
<dbReference type="InterPro" id="IPR013424">
    <property type="entry name" value="Ice-binding_C"/>
</dbReference>
<dbReference type="NCBIfam" id="TIGR02595">
    <property type="entry name" value="PEP_CTERM"/>
    <property type="match status" value="1"/>
</dbReference>
<dbReference type="EMBL" id="CP097635">
    <property type="protein sequence ID" value="URI07446.1"/>
    <property type="molecule type" value="Genomic_DNA"/>
</dbReference>
<dbReference type="Proteomes" id="UP001056201">
    <property type="component" value="Chromosome 1"/>
</dbReference>
<evidence type="ECO:0000259" key="3">
    <source>
        <dbReference type="Pfam" id="PF07589"/>
    </source>
</evidence>
<keyword evidence="1" id="KW-1133">Transmembrane helix</keyword>
<evidence type="ECO:0000256" key="1">
    <source>
        <dbReference type="SAM" id="Phobius"/>
    </source>
</evidence>
<feature type="chain" id="PRO_5046368222" evidence="2">
    <location>
        <begin position="29"/>
        <end position="335"/>
    </location>
</feature>
<reference evidence="4" key="1">
    <citation type="submission" date="2022-05" db="EMBL/GenBank/DDBJ databases">
        <title>An RpoN-dependent PEP-CTERM gene is involved in floc formation of an Aquincola tertiaricarbonis strain.</title>
        <authorList>
            <person name="Qiu D."/>
            <person name="Xia M."/>
        </authorList>
    </citation>
    <scope>NUCLEOTIDE SEQUENCE</scope>
    <source>
        <strain evidence="4">RN12</strain>
    </source>
</reference>
<gene>
    <name evidence="4" type="ORF">MW290_02160</name>
</gene>
<keyword evidence="1" id="KW-0812">Transmembrane</keyword>
<feature type="signal peptide" evidence="2">
    <location>
        <begin position="1"/>
        <end position="28"/>
    </location>
</feature>
<keyword evidence="1" id="KW-0472">Membrane</keyword>
<sequence length="335" mass="34649">MHRSHAPRLAAASALIGALALGPTQPWAQNSSLMVTTTVTSVMTSPAPREDHSRPTYLTLFDSPEAAKLQVMDDRISTSNGGTAEVKFLGRIGLLKAYAAASHPYCCTIGGELVTSGFSNATVDAGFTDTVAVTGGGLTDGTPVQYTVGLRINGSISSPSFEMGGHVGVHGVAEVRLEDKITRETVSLRWNAASQAPGLYLLTLNTQVGHDLGITGYLNVGASVDSSATTTRSGVADFYHSAAYSLTPSVAGLNTIGASGTNFLAPVPEPASGALMLLGLGGLIGIFRLGYGDAADRDHTKTGWSLAPDFATLKDFKSVLLGDLSGHDQVLPELS</sequence>
<evidence type="ECO:0000313" key="4">
    <source>
        <dbReference type="EMBL" id="URI07446.1"/>
    </source>
</evidence>
<name>A0ABY4S8N8_AQUTE</name>
<organism evidence="4 5">
    <name type="scientific">Aquincola tertiaricarbonis</name>
    <dbReference type="NCBI Taxonomy" id="391953"/>
    <lineage>
        <taxon>Bacteria</taxon>
        <taxon>Pseudomonadati</taxon>
        <taxon>Pseudomonadota</taxon>
        <taxon>Betaproteobacteria</taxon>
        <taxon>Burkholderiales</taxon>
        <taxon>Sphaerotilaceae</taxon>
        <taxon>Aquincola</taxon>
    </lineage>
</organism>
<dbReference type="RefSeq" id="WP_250195681.1">
    <property type="nucleotide sequence ID" value="NZ_CP097635.1"/>
</dbReference>